<comment type="caution">
    <text evidence="1">The sequence shown here is derived from an EMBL/GenBank/DDBJ whole genome shotgun (WGS) entry which is preliminary data.</text>
</comment>
<dbReference type="RefSeq" id="WP_283204678.1">
    <property type="nucleotide sequence ID" value="NZ_JASGCB010000043.1"/>
</dbReference>
<evidence type="ECO:0000313" key="2">
    <source>
        <dbReference type="Proteomes" id="UP001529245"/>
    </source>
</evidence>
<dbReference type="EMBL" id="JASGCB010000043">
    <property type="protein sequence ID" value="MDI9261286.1"/>
    <property type="molecule type" value="Genomic_DNA"/>
</dbReference>
<keyword evidence="2" id="KW-1185">Reference proteome</keyword>
<evidence type="ECO:0000313" key="1">
    <source>
        <dbReference type="EMBL" id="MDI9261286.1"/>
    </source>
</evidence>
<proteinExistence type="predicted"/>
<accession>A0ABT6Y1T6</accession>
<dbReference type="Proteomes" id="UP001529245">
    <property type="component" value="Unassembled WGS sequence"/>
</dbReference>
<sequence length="54" mass="6303">MPKYRVTFVSRRIEVFEVEAESELKAKEKVYEGKVEPMEVVEIADGITEIEEIE</sequence>
<protein>
    <submittedName>
        <fullName evidence="1">Uncharacterized protein</fullName>
    </submittedName>
</protein>
<reference evidence="1 2" key="1">
    <citation type="submission" date="2023-04" db="EMBL/GenBank/DDBJ databases">
        <title>A. sendaiensis sub sp. chiapanensis a novel subspecie with specific adaptation in bacterial cell wall isolated from an active volcano.</title>
        <authorList>
            <person name="Alvarez Gutierrez P.E."/>
            <person name="Ortiz Cortes L.Y."/>
        </authorList>
    </citation>
    <scope>NUCLEOTIDE SEQUENCE [LARGE SCALE GENOMIC DNA]</scope>
    <source>
        <strain evidence="1 2">PA2</strain>
    </source>
</reference>
<organism evidence="1 2">
    <name type="scientific">Alicyclobacillus sendaiensis PA2</name>
    <dbReference type="NCBI Taxonomy" id="3029425"/>
    <lineage>
        <taxon>Bacteria</taxon>
        <taxon>Bacillati</taxon>
        <taxon>Bacillota</taxon>
        <taxon>Bacilli</taxon>
        <taxon>Bacillales</taxon>
        <taxon>Alicyclobacillaceae</taxon>
        <taxon>Alicyclobacillus</taxon>
    </lineage>
</organism>
<gene>
    <name evidence="1" type="ORF">QID03_14085</name>
</gene>
<name>A0ABT6Y1T6_ALISE</name>